<sequence length="531" mass="60586">MNSESFDNGDLTVSNMSEISCGRSLCLSTKEQYKVINRNQLTKLDFPLFRAGTTSIECGMSLMEEISDIEDECENPFENESKRKKIKQLMVKIKDKSKRGYFNLTKSISKIGTKIKTKISSVKESRNSDDNNKMISRLTSNCSSIGKSKPSLSLSKLKSFSKTQIISTSRKAKIQRKVSQVSNKASYKLNTKCSYASKRFISASSTIKSKIVYNCYKLRNIVGNKFPRKSSKFVLSFKKSSDDIVKKTMNCNYIPSNELIYDSVEYISRNADDDEEIQNITNEFESNHIAVNSEQYDTEKQISDEQLLENDINIKSLNNNSIEIDLIKDELSQFENNAEVDDTTPTTTIDSFLRLSSMDSTTCTTIQNDTNSNTPFPIMLSVGKVMEQMELLHQELIQLKNDNNNNANTILPFGKDDMEIFSSMKELVNTLNTDKLKEEKEEDKIYKQNDSDEEIMDNSLNNNIIFKQSQFRHDLVFTLLRQTLQYYENVKNSYLDSESKAKSNDNEQIKNLIISAIQKLKSGGNLHALEV</sequence>
<dbReference type="VEuPathDB" id="CryptoDB:CPATCC_0019030"/>
<organism evidence="1 2">
    <name type="scientific">Cryptosporidium parvum</name>
    <dbReference type="NCBI Taxonomy" id="5807"/>
    <lineage>
        <taxon>Eukaryota</taxon>
        <taxon>Sar</taxon>
        <taxon>Alveolata</taxon>
        <taxon>Apicomplexa</taxon>
        <taxon>Conoidasida</taxon>
        <taxon>Coccidia</taxon>
        <taxon>Eucoccidiorida</taxon>
        <taxon>Eimeriorina</taxon>
        <taxon>Cryptosporidiidae</taxon>
        <taxon>Cryptosporidium</taxon>
    </lineage>
</organism>
<dbReference type="Proteomes" id="UP000593906">
    <property type="component" value="Chromosome 4"/>
</dbReference>
<dbReference type="OMA" id="CIRIKEK"/>
<evidence type="ECO:0000313" key="1">
    <source>
        <dbReference type="EMBL" id="QOY42080.1"/>
    </source>
</evidence>
<dbReference type="AlphaFoldDB" id="A0A7S7LH58"/>
<proteinExistence type="predicted"/>
<reference evidence="1 2" key="1">
    <citation type="submission" date="2019-09" db="EMBL/GenBank/DDBJ databases">
        <title>Consistent, comparative and evidence-based genome assembly and annotation for Cryptosporidium parvum, C. hominis and C. tyzzeri.</title>
        <authorList>
            <person name="Baptista R.P."/>
            <person name="Li Y."/>
            <person name="Sateriale A."/>
            <person name="Ansell B."/>
            <person name="Jex A."/>
            <person name="Sanders M."/>
            <person name="Brooks K."/>
            <person name="Tracey A."/>
            <person name="Berriman M."/>
            <person name="Striepen B."/>
            <person name="Cotton J.A."/>
            <person name="Kissinger J.C."/>
        </authorList>
    </citation>
    <scope>NUCLEOTIDE SEQUENCE [LARGE SCALE GENOMIC DNA]</scope>
    <source>
        <strain evidence="1 2">IOWA-ATCC</strain>
    </source>
</reference>
<accession>A0A7S7LH58</accession>
<dbReference type="EMBL" id="CP044419">
    <property type="protein sequence ID" value="QOY42080.1"/>
    <property type="molecule type" value="Genomic_DNA"/>
</dbReference>
<protein>
    <submittedName>
        <fullName evidence="1">Uncharacterized protein</fullName>
    </submittedName>
</protein>
<evidence type="ECO:0000313" key="2">
    <source>
        <dbReference type="Proteomes" id="UP000593906"/>
    </source>
</evidence>
<gene>
    <name evidence="1" type="ORF">CPATCC_001681</name>
</gene>
<name>A0A7S7LH58_CRYPV</name>